<proteinExistence type="predicted"/>
<reference evidence="3" key="1">
    <citation type="submission" date="2019-04" db="EMBL/GenBank/DDBJ databases">
        <authorList>
            <consortium name="Science for Life Laboratories"/>
        </authorList>
    </citation>
    <scope>NUCLEOTIDE SEQUENCE</scope>
    <source>
        <strain evidence="3">MBLW1</strain>
    </source>
</reference>
<evidence type="ECO:0000256" key="1">
    <source>
        <dbReference type="SAM" id="MobiDB-lite"/>
    </source>
</evidence>
<protein>
    <submittedName>
        <fullName evidence="3">Uncharacterized protein</fullName>
    </submittedName>
</protein>
<keyword evidence="4" id="KW-1185">Reference proteome</keyword>
<feature type="transmembrane region" description="Helical" evidence="2">
    <location>
        <begin position="64"/>
        <end position="81"/>
    </location>
</feature>
<keyword evidence="2" id="KW-1133">Transmembrane helix</keyword>
<evidence type="ECO:0000313" key="4">
    <source>
        <dbReference type="Proteomes" id="UP000464378"/>
    </source>
</evidence>
<dbReference type="KEGG" id="tim:GMBLW1_14550"/>
<sequence>MNRPPNSAAADEPLPERPSDGQLDAWVRDHLRRLEAGANPEAMLERIRESQAQSRHRRLQRRRLLVGMAASVFGIGGMLFWDQQSGQIQASPERLVEEARQAHAEPIDRCYQIHTHWDPAMSQRFPVLTAPRTVHLWTRGDRFWVESIQNDRIFAWGRDDEQRVWMAPGPKLGLLYEPNEVSEPVLIFCELCSLEAETLLGELLRNFRLRFEANPKGSGPVILAEPRFRHPMQRVHWVRLELDPERKFVRRLEMDRRIAGQHAGTIEFVYSHTERLEDGDYSFRGHLHPDATILDQTKSRMRDALSKTFTAGTGMPPIRAKDGKELRDAGKFLPKWRRDRPLPKS</sequence>
<dbReference type="RefSeq" id="WP_162657675.1">
    <property type="nucleotide sequence ID" value="NZ_LR593887.1"/>
</dbReference>
<dbReference type="EMBL" id="LR586016">
    <property type="protein sequence ID" value="VIP02505.1"/>
    <property type="molecule type" value="Genomic_DNA"/>
</dbReference>
<name>A0A6C2YN62_9BACT</name>
<dbReference type="EMBL" id="LR593887">
    <property type="protein sequence ID" value="VTS01603.1"/>
    <property type="molecule type" value="Genomic_DNA"/>
</dbReference>
<accession>A0A6C2YN62</accession>
<evidence type="ECO:0000256" key="2">
    <source>
        <dbReference type="SAM" id="Phobius"/>
    </source>
</evidence>
<evidence type="ECO:0000313" key="3">
    <source>
        <dbReference type="EMBL" id="VIP02505.1"/>
    </source>
</evidence>
<feature type="region of interest" description="Disordered" evidence="1">
    <location>
        <begin position="1"/>
        <end position="22"/>
    </location>
</feature>
<gene>
    <name evidence="3" type="ORF">GMBLW1_14550</name>
</gene>
<dbReference type="InParanoid" id="A0A6C2YN62"/>
<keyword evidence="2" id="KW-0472">Membrane</keyword>
<dbReference type="AlphaFoldDB" id="A0A6C2YN62"/>
<dbReference type="Proteomes" id="UP000464378">
    <property type="component" value="Chromosome"/>
</dbReference>
<keyword evidence="2" id="KW-0812">Transmembrane</keyword>
<organism evidence="3">
    <name type="scientific">Tuwongella immobilis</name>
    <dbReference type="NCBI Taxonomy" id="692036"/>
    <lineage>
        <taxon>Bacteria</taxon>
        <taxon>Pseudomonadati</taxon>
        <taxon>Planctomycetota</taxon>
        <taxon>Planctomycetia</taxon>
        <taxon>Gemmatales</taxon>
        <taxon>Gemmataceae</taxon>
        <taxon>Tuwongella</taxon>
    </lineage>
</organism>